<sequence>MSNAPGVETQAANIFNQRFFLHSEETIRTQVFPPTTEPDGRYFRGPFLNTAMIFEYENQDLEDSLTVEILAAFDFDNRDRQIGITGGNVEQTEVDATTTWDSIASDVVVPLGRSRRIVDWPTLTNARSPDALRLRITSGTGTMLVDVTQGHI</sequence>
<reference evidence="1" key="1">
    <citation type="journal article" date="2015" name="Nature">
        <title>Complex archaea that bridge the gap between prokaryotes and eukaryotes.</title>
        <authorList>
            <person name="Spang A."/>
            <person name="Saw J.H."/>
            <person name="Jorgensen S.L."/>
            <person name="Zaremba-Niedzwiedzka K."/>
            <person name="Martijn J."/>
            <person name="Lind A.E."/>
            <person name="van Eijk R."/>
            <person name="Schleper C."/>
            <person name="Guy L."/>
            <person name="Ettema T.J."/>
        </authorList>
    </citation>
    <scope>NUCLEOTIDE SEQUENCE</scope>
</reference>
<comment type="caution">
    <text evidence="1">The sequence shown here is derived from an EMBL/GenBank/DDBJ whole genome shotgun (WGS) entry which is preliminary data.</text>
</comment>
<name>A0A0F9RZD1_9ZZZZ</name>
<evidence type="ECO:0000313" key="1">
    <source>
        <dbReference type="EMBL" id="KKN55297.1"/>
    </source>
</evidence>
<organism evidence="1">
    <name type="scientific">marine sediment metagenome</name>
    <dbReference type="NCBI Taxonomy" id="412755"/>
    <lineage>
        <taxon>unclassified sequences</taxon>
        <taxon>metagenomes</taxon>
        <taxon>ecological metagenomes</taxon>
    </lineage>
</organism>
<protein>
    <submittedName>
        <fullName evidence="1">Uncharacterized protein</fullName>
    </submittedName>
</protein>
<gene>
    <name evidence="1" type="ORF">LCGC14_0583880</name>
</gene>
<accession>A0A0F9RZD1</accession>
<dbReference type="AlphaFoldDB" id="A0A0F9RZD1"/>
<dbReference type="EMBL" id="LAZR01000891">
    <property type="protein sequence ID" value="KKN55297.1"/>
    <property type="molecule type" value="Genomic_DNA"/>
</dbReference>
<proteinExistence type="predicted"/>